<dbReference type="PANTHER" id="PTHR42942:SF1">
    <property type="entry name" value="ALKYLTRANSFERASE-LIKE PROTEIN 1"/>
    <property type="match status" value="1"/>
</dbReference>
<dbReference type="GO" id="GO:0003824">
    <property type="term" value="F:catalytic activity"/>
    <property type="evidence" value="ECO:0007669"/>
    <property type="project" value="InterPro"/>
</dbReference>
<feature type="domain" description="Methylated-DNA-[protein]-cysteine S-methyltransferase DNA binding" evidence="3">
    <location>
        <begin position="32"/>
        <end position="87"/>
    </location>
</feature>
<dbReference type="InterPro" id="IPR036217">
    <property type="entry name" value="MethylDNA_cys_MeTrfase_DNAb"/>
</dbReference>
<dbReference type="Proteomes" id="UP000239187">
    <property type="component" value="Chromosome"/>
</dbReference>
<dbReference type="GO" id="GO:0006281">
    <property type="term" value="P:DNA repair"/>
    <property type="evidence" value="ECO:0007669"/>
    <property type="project" value="InterPro"/>
</dbReference>
<proteinExistence type="predicted"/>
<dbReference type="CDD" id="cd06445">
    <property type="entry name" value="ATase"/>
    <property type="match status" value="1"/>
</dbReference>
<evidence type="ECO:0000313" key="5">
    <source>
        <dbReference type="Proteomes" id="UP000239187"/>
    </source>
</evidence>
<evidence type="ECO:0000313" key="4">
    <source>
        <dbReference type="EMBL" id="AUZ87562.1"/>
    </source>
</evidence>
<gene>
    <name evidence="4" type="ORF">CVO76_07910</name>
</gene>
<dbReference type="Pfam" id="PF01035">
    <property type="entry name" value="DNA_binding_1"/>
    <property type="match status" value="1"/>
</dbReference>
<dbReference type="InterPro" id="IPR036388">
    <property type="entry name" value="WH-like_DNA-bd_sf"/>
</dbReference>
<feature type="region of interest" description="Disordered" evidence="2">
    <location>
        <begin position="1"/>
        <end position="23"/>
    </location>
</feature>
<accession>A0A2L0UED7</accession>
<protein>
    <recommendedName>
        <fullName evidence="3">Methylated-DNA-[protein]-cysteine S-methyltransferase DNA binding domain-containing protein</fullName>
    </recommendedName>
</protein>
<reference evidence="4 5" key="1">
    <citation type="submission" date="2017-11" db="EMBL/GenBank/DDBJ databases">
        <title>Draft genome of Arthrobacter agilis strain UMCV2, a plant growth-promoting rhizobacterium and biocontrol capacity of phytopathogenic fungi.</title>
        <authorList>
            <person name="Martinez-Camara R."/>
            <person name="Santoyo G."/>
            <person name="Moreno-Hagelsieb G."/>
            <person name="Valencia-Cantero E."/>
        </authorList>
    </citation>
    <scope>NUCLEOTIDE SEQUENCE [LARGE SCALE GENOMIC DNA]</scope>
    <source>
        <strain evidence="4 5">UMCV2</strain>
    </source>
</reference>
<dbReference type="PANTHER" id="PTHR42942">
    <property type="entry name" value="6-O-METHYLGUANINE DNA METHYLTRANSFERASE"/>
    <property type="match status" value="1"/>
</dbReference>
<dbReference type="RefSeq" id="WP_208741578.1">
    <property type="nucleotide sequence ID" value="NZ_CP024915.1"/>
</dbReference>
<sequence>MQPRVHGVAPARSDAVVPGPVHRRHGDPAVYAEAVLRIAELIPQGMVLTYGDVAELLEAGGPRQVGRALSRSTRAVPWWRVLRAGGLPPRGLELEARARYDAEGTPLSVPSVPSDPEDYRVDLGRARWSPSVGELALVAAVGASLSHAGQ</sequence>
<name>A0A2L0UED7_9MICC</name>
<keyword evidence="1" id="KW-0227">DNA damage</keyword>
<dbReference type="SUPFAM" id="SSF46767">
    <property type="entry name" value="Methylated DNA-protein cysteine methyltransferase, C-terminal domain"/>
    <property type="match status" value="1"/>
</dbReference>
<dbReference type="Gene3D" id="1.10.10.10">
    <property type="entry name" value="Winged helix-like DNA-binding domain superfamily/Winged helix DNA-binding domain"/>
    <property type="match status" value="1"/>
</dbReference>
<organism evidence="4 5">
    <name type="scientific">Arthrobacter agilis</name>
    <dbReference type="NCBI Taxonomy" id="37921"/>
    <lineage>
        <taxon>Bacteria</taxon>
        <taxon>Bacillati</taxon>
        <taxon>Actinomycetota</taxon>
        <taxon>Actinomycetes</taxon>
        <taxon>Micrococcales</taxon>
        <taxon>Micrococcaceae</taxon>
        <taxon>Arthrobacter</taxon>
    </lineage>
</organism>
<dbReference type="InterPro" id="IPR052520">
    <property type="entry name" value="ATL_DNA_repair"/>
</dbReference>
<evidence type="ECO:0000256" key="1">
    <source>
        <dbReference type="ARBA" id="ARBA00022763"/>
    </source>
</evidence>
<dbReference type="AlphaFoldDB" id="A0A2L0UED7"/>
<evidence type="ECO:0000256" key="2">
    <source>
        <dbReference type="SAM" id="MobiDB-lite"/>
    </source>
</evidence>
<dbReference type="EMBL" id="CP024915">
    <property type="protein sequence ID" value="AUZ87562.1"/>
    <property type="molecule type" value="Genomic_DNA"/>
</dbReference>
<evidence type="ECO:0000259" key="3">
    <source>
        <dbReference type="Pfam" id="PF01035"/>
    </source>
</evidence>
<dbReference type="InterPro" id="IPR014048">
    <property type="entry name" value="MethylDNA_cys_MeTrfase_DNA-bd"/>
</dbReference>